<accession>A0A9X3F385</accession>
<protein>
    <submittedName>
        <fullName evidence="1">Uncharacterized protein</fullName>
    </submittedName>
</protein>
<dbReference type="AlphaFoldDB" id="A0A9X3F385"/>
<dbReference type="EMBL" id="JAPNKE010000002">
    <property type="protein sequence ID" value="MCY1013629.1"/>
    <property type="molecule type" value="Genomic_DNA"/>
</dbReference>
<evidence type="ECO:0000313" key="1">
    <source>
        <dbReference type="EMBL" id="MCY1013629.1"/>
    </source>
</evidence>
<name>A0A9X3F385_9BACT</name>
<dbReference type="Proteomes" id="UP001150924">
    <property type="component" value="Unassembled WGS sequence"/>
</dbReference>
<gene>
    <name evidence="1" type="ORF">OV079_50500</name>
</gene>
<reference evidence="1" key="1">
    <citation type="submission" date="2022-11" db="EMBL/GenBank/DDBJ databases">
        <title>Minimal conservation of predation-associated metabolite biosynthetic gene clusters underscores biosynthetic potential of Myxococcota including descriptions for ten novel species: Archangium lansinium sp. nov., Myxococcus landrumus sp. nov., Nannocystis bai.</title>
        <authorList>
            <person name="Ahearne A."/>
            <person name="Stevens C."/>
            <person name="Phillips K."/>
        </authorList>
    </citation>
    <scope>NUCLEOTIDE SEQUENCE</scope>
    <source>
        <strain evidence="1">Na p29</strain>
    </source>
</reference>
<sequence length="384" mass="43211">MTGDWGELGIDKVVVNATYQPNPAGPLVHTDGWTFAAPNEPARPFNVLIDRENPVRRYRYTTQVFLKDLANIESKARVLVKDDSTAQRDLVIHPANEFRPIQIALEAGPIDWNVTRQVDVVLKYDDPAHEFQAQQLFSFRQDRLAPQKWVVYPQDPELRGYEITFAYHLNDADNTYFRLAPVHSTEEAVIVPGPFRGAPRRVQLIPAVKAEDVRGISAEILFEKGGYRFHRQEDFGADDLKPRWVQIPAPDPDPKSDAYQVRWSITTADWDVQEYAWRHMTTAQCLLGDGTHGVESIRLVFTRSVAEAGLTSLVVTVETLTPTGEVIDDDTLVLRGAATEAATQLLVLQASPLAYRYRLKKVIGADSQSVESTTNHARRLVVDL</sequence>
<proteinExistence type="predicted"/>
<organism evidence="1 2">
    <name type="scientific">Nannocystis pusilla</name>
    <dbReference type="NCBI Taxonomy" id="889268"/>
    <lineage>
        <taxon>Bacteria</taxon>
        <taxon>Pseudomonadati</taxon>
        <taxon>Myxococcota</taxon>
        <taxon>Polyangia</taxon>
        <taxon>Nannocystales</taxon>
        <taxon>Nannocystaceae</taxon>
        <taxon>Nannocystis</taxon>
    </lineage>
</organism>
<evidence type="ECO:0000313" key="2">
    <source>
        <dbReference type="Proteomes" id="UP001150924"/>
    </source>
</evidence>
<keyword evidence="2" id="KW-1185">Reference proteome</keyword>
<dbReference type="RefSeq" id="WP_267777699.1">
    <property type="nucleotide sequence ID" value="NZ_JAPNKE010000002.1"/>
</dbReference>
<comment type="caution">
    <text evidence="1">The sequence shown here is derived from an EMBL/GenBank/DDBJ whole genome shotgun (WGS) entry which is preliminary data.</text>
</comment>